<name>A0ABM6RQE7_9FIRM</name>
<feature type="transmembrane region" description="Helical" evidence="1">
    <location>
        <begin position="16"/>
        <end position="40"/>
    </location>
</feature>
<evidence type="ECO:0008006" key="4">
    <source>
        <dbReference type="Google" id="ProtNLM"/>
    </source>
</evidence>
<organism evidence="2 3">
    <name type="scientific">Sulfobacillus thermotolerans</name>
    <dbReference type="NCBI Taxonomy" id="338644"/>
    <lineage>
        <taxon>Bacteria</taxon>
        <taxon>Bacillati</taxon>
        <taxon>Bacillota</taxon>
        <taxon>Clostridia</taxon>
        <taxon>Eubacteriales</taxon>
        <taxon>Clostridiales Family XVII. Incertae Sedis</taxon>
        <taxon>Sulfobacillus</taxon>
    </lineage>
</organism>
<evidence type="ECO:0000313" key="3">
    <source>
        <dbReference type="Proteomes" id="UP000325292"/>
    </source>
</evidence>
<dbReference type="Pfam" id="PF13196">
    <property type="entry name" value="DUF4012"/>
    <property type="match status" value="1"/>
</dbReference>
<sequence>MANTSETPRRGWRVRWVRVIGILVSLGIVIPGLVMVWGYFSLKSEAHVLKRELHAKQYVALGLETSKLSATIGLMHDALYLTAWVDAIPIARGYWLNGMTLLGAGHDYLYGVRQGLDPILTVLNQKHLSAGQRAPLLNQAVTQAGLNMQKETPTFLRANAALQRLNAQDIPAALMRKGLDIPAIQAISQTFVSILPMMTGPHPVFAKLIGFPHAVRYFLVFQNSGELRATGGFMTAYAYVPFHDGKLGKITSQNIQELDSQVTYHPPAPTVIGAYLPVTYWHLRDANTSPDVPRTVDNIERFYRSIPGAPAINGGVIFIDTWFVDDLIRDVGGLNVPTVAGKTIHLTASNANYEMEYMAEGMGLPANLRKLFIGTMMKELMHKVFHGHVSELLKVGETFYQALNDKQVLLYFDNKDAEALAARYHWAGIIPQKVDGNYLQVVDENLLGHKDNYYVRESYVADIKRRHGQYVETVTIHWIDPAIVNWWLTVPYHSWVRVYAPYGSQFVSMTGIDSYAQVTNEKSLNKTVFGGHVDLPGRFLQSQPPSKGTVVVTFTLPKGVNVKRMLVQKQPGMLDEPVRVTVNGVTRHFMLANNQWLTF</sequence>
<reference evidence="2 3" key="1">
    <citation type="journal article" date="2019" name="Sci. Rep.">
        <title>Sulfobacillus thermotolerans: new insights into resistance and metabolic capacities of acidophilic chemolithotrophs.</title>
        <authorList>
            <person name="Panyushkina A.E."/>
            <person name="Babenko V.V."/>
            <person name="Nikitina A.S."/>
            <person name="Selezneva O.V."/>
            <person name="Tsaplina I.A."/>
            <person name="Letarova M.A."/>
            <person name="Kostryukova E.S."/>
            <person name="Letarov A.V."/>
        </authorList>
    </citation>
    <scope>NUCLEOTIDE SEQUENCE [LARGE SCALE GENOMIC DNA]</scope>
    <source>
        <strain evidence="2 3">Kr1</strain>
    </source>
</reference>
<keyword evidence="1" id="KW-1133">Transmembrane helix</keyword>
<proteinExistence type="predicted"/>
<evidence type="ECO:0000256" key="1">
    <source>
        <dbReference type="SAM" id="Phobius"/>
    </source>
</evidence>
<protein>
    <recommendedName>
        <fullName evidence="4">DUF4012 domain-containing protein</fullName>
    </recommendedName>
</protein>
<dbReference type="Proteomes" id="UP000325292">
    <property type="component" value="Chromosome"/>
</dbReference>
<evidence type="ECO:0000313" key="2">
    <source>
        <dbReference type="EMBL" id="AUW93568.1"/>
    </source>
</evidence>
<gene>
    <name evidence="2" type="ORF">BXT84_06115</name>
</gene>
<keyword evidence="1" id="KW-0812">Transmembrane</keyword>
<accession>A0ABM6RQE7</accession>
<dbReference type="EMBL" id="CP019454">
    <property type="protein sequence ID" value="AUW93568.1"/>
    <property type="molecule type" value="Genomic_DNA"/>
</dbReference>
<keyword evidence="1" id="KW-0472">Membrane</keyword>
<dbReference type="InterPro" id="IPR025101">
    <property type="entry name" value="DUF4012"/>
</dbReference>
<keyword evidence="3" id="KW-1185">Reference proteome</keyword>